<dbReference type="InterPro" id="IPR027417">
    <property type="entry name" value="P-loop_NTPase"/>
</dbReference>
<evidence type="ECO:0000259" key="1">
    <source>
        <dbReference type="Pfam" id="PF02463"/>
    </source>
</evidence>
<reference evidence="2" key="1">
    <citation type="submission" date="2019-08" db="EMBL/GenBank/DDBJ databases">
        <authorList>
            <person name="Kucharzyk K."/>
            <person name="Murdoch R.W."/>
            <person name="Higgins S."/>
            <person name="Loffler F."/>
        </authorList>
    </citation>
    <scope>NUCLEOTIDE SEQUENCE</scope>
</reference>
<dbReference type="InterPro" id="IPR003395">
    <property type="entry name" value="RecF/RecN/SMC_N"/>
</dbReference>
<accession>A0A645JG98</accession>
<protein>
    <submittedName>
        <fullName evidence="2">Chromosome partition protein Smc</fullName>
    </submittedName>
</protein>
<organism evidence="2">
    <name type="scientific">bioreactor metagenome</name>
    <dbReference type="NCBI Taxonomy" id="1076179"/>
    <lineage>
        <taxon>unclassified sequences</taxon>
        <taxon>metagenomes</taxon>
        <taxon>ecological metagenomes</taxon>
    </lineage>
</organism>
<dbReference type="SUPFAM" id="SSF52540">
    <property type="entry name" value="P-loop containing nucleoside triphosphate hydrolases"/>
    <property type="match status" value="1"/>
</dbReference>
<comment type="caution">
    <text evidence="2">The sequence shown here is derived from an EMBL/GenBank/DDBJ whole genome shotgun (WGS) entry which is preliminary data.</text>
</comment>
<dbReference type="Pfam" id="PF02463">
    <property type="entry name" value="SMC_N"/>
    <property type="match status" value="1"/>
</dbReference>
<dbReference type="Gene3D" id="3.40.50.300">
    <property type="entry name" value="P-loop containing nucleotide triphosphate hydrolases"/>
    <property type="match status" value="1"/>
</dbReference>
<dbReference type="EMBL" id="VSSQ01133299">
    <property type="protein sequence ID" value="MPN59374.1"/>
    <property type="molecule type" value="Genomic_DNA"/>
</dbReference>
<evidence type="ECO:0000313" key="2">
    <source>
        <dbReference type="EMBL" id="MPN59374.1"/>
    </source>
</evidence>
<dbReference type="PANTHER" id="PTHR43977">
    <property type="entry name" value="STRUCTURAL MAINTENANCE OF CHROMOSOMES PROTEIN 3"/>
    <property type="match status" value="1"/>
</dbReference>
<feature type="domain" description="RecF/RecN/SMC N-terminal" evidence="1">
    <location>
        <begin position="1"/>
        <end position="85"/>
    </location>
</feature>
<dbReference type="AlphaFoldDB" id="A0A645JG98"/>
<proteinExistence type="predicted"/>
<gene>
    <name evidence="2" type="primary">smc_65</name>
    <name evidence="2" type="ORF">SDC9_207095</name>
</gene>
<sequence>MLSGGEQAFVAIAILFAILKIKPTPFCVFDEIEAALDDVNVARFANYIEKYSEKTQFILISHRRGTMEAADILYGVTMQERGVSKLLSININEVERRFNLR</sequence>
<name>A0A645JG98_9ZZZZ</name>